<dbReference type="Gene3D" id="1.20.1530.20">
    <property type="match status" value="1"/>
</dbReference>
<feature type="compositionally biased region" description="Low complexity" evidence="3">
    <location>
        <begin position="242"/>
        <end position="265"/>
    </location>
</feature>
<feature type="region of interest" description="Disordered" evidence="3">
    <location>
        <begin position="226"/>
        <end position="308"/>
    </location>
</feature>
<organism evidence="6 7">
    <name type="scientific">Tetrabaena socialis</name>
    <dbReference type="NCBI Taxonomy" id="47790"/>
    <lineage>
        <taxon>Eukaryota</taxon>
        <taxon>Viridiplantae</taxon>
        <taxon>Chlorophyta</taxon>
        <taxon>core chlorophytes</taxon>
        <taxon>Chlorophyceae</taxon>
        <taxon>CS clade</taxon>
        <taxon>Chlamydomonadales</taxon>
        <taxon>Tetrabaenaceae</taxon>
        <taxon>Tetrabaena</taxon>
    </lineage>
</organism>
<dbReference type="EMBL" id="PGGS01000034">
    <property type="protein sequence ID" value="PNH11225.1"/>
    <property type="molecule type" value="Genomic_DNA"/>
</dbReference>
<feature type="transmembrane region" description="Helical" evidence="4">
    <location>
        <begin position="352"/>
        <end position="369"/>
    </location>
</feature>
<reference evidence="6 7" key="1">
    <citation type="journal article" date="2017" name="Mol. Biol. Evol.">
        <title>The 4-celled Tetrabaena socialis nuclear genome reveals the essential components for genetic control of cell number at the origin of multicellularity in the volvocine lineage.</title>
        <authorList>
            <person name="Featherston J."/>
            <person name="Arakaki Y."/>
            <person name="Hanschen E.R."/>
            <person name="Ferris P.J."/>
            <person name="Michod R.E."/>
            <person name="Olson B.J.S.C."/>
            <person name="Nozaki H."/>
            <person name="Durand P.M."/>
        </authorList>
    </citation>
    <scope>NUCLEOTIDE SEQUENCE [LARGE SCALE GENOMIC DNA]</scope>
    <source>
        <strain evidence="6 7">NIES-571</strain>
    </source>
</reference>
<feature type="transmembrane region" description="Helical" evidence="4">
    <location>
        <begin position="443"/>
        <end position="465"/>
    </location>
</feature>
<evidence type="ECO:0000256" key="1">
    <source>
        <dbReference type="ARBA" id="ARBA00023002"/>
    </source>
</evidence>
<evidence type="ECO:0000259" key="5">
    <source>
        <dbReference type="Pfam" id="PF13806"/>
    </source>
</evidence>
<dbReference type="PANTHER" id="PTHR18640">
    <property type="entry name" value="SOLUTE CARRIER FAMILY 10 MEMBER 7"/>
    <property type="match status" value="1"/>
</dbReference>
<dbReference type="Pfam" id="PF13593">
    <property type="entry name" value="SBF_like"/>
    <property type="match status" value="1"/>
</dbReference>
<protein>
    <submittedName>
        <fullName evidence="6">Putative sodium/metabolite cotransporter BASS4, chloroplastic</fullName>
    </submittedName>
</protein>
<evidence type="ECO:0000313" key="6">
    <source>
        <dbReference type="EMBL" id="PNH11225.1"/>
    </source>
</evidence>
<evidence type="ECO:0000256" key="3">
    <source>
        <dbReference type="SAM" id="MobiDB-lite"/>
    </source>
</evidence>
<dbReference type="InterPro" id="IPR036922">
    <property type="entry name" value="Rieske_2Fe-2S_sf"/>
</dbReference>
<keyword evidence="4" id="KW-0472">Membrane</keyword>
<dbReference type="InterPro" id="IPR016833">
    <property type="entry name" value="Put_Na-Bile_cotransptr"/>
</dbReference>
<dbReference type="InterPro" id="IPR012748">
    <property type="entry name" value="Rieske-like_NirD"/>
</dbReference>
<evidence type="ECO:0000313" key="7">
    <source>
        <dbReference type="Proteomes" id="UP000236333"/>
    </source>
</evidence>
<dbReference type="GO" id="GO:0042128">
    <property type="term" value="P:nitrate assimilation"/>
    <property type="evidence" value="ECO:0007669"/>
    <property type="project" value="UniProtKB-KW"/>
</dbReference>
<dbReference type="Gene3D" id="2.102.10.10">
    <property type="entry name" value="Rieske [2Fe-2S] iron-sulphur domain"/>
    <property type="match status" value="1"/>
</dbReference>
<dbReference type="PANTHER" id="PTHR18640:SF10">
    <property type="entry name" value="SODIUM_METABOLITE COTRANSPORTER BASS4, CHLOROPLASTIC-RELATED"/>
    <property type="match status" value="1"/>
</dbReference>
<feature type="transmembrane region" description="Helical" evidence="4">
    <location>
        <begin position="547"/>
        <end position="567"/>
    </location>
</feature>
<gene>
    <name evidence="6" type="ORF">TSOC_001946</name>
</gene>
<feature type="transmembrane region" description="Helical" evidence="4">
    <location>
        <begin position="376"/>
        <end position="398"/>
    </location>
</feature>
<comment type="caution">
    <text evidence="6">The sequence shown here is derived from an EMBL/GenBank/DDBJ whole genome shotgun (WGS) entry which is preliminary data.</text>
</comment>
<name>A0A2J8AFC6_9CHLO</name>
<feature type="transmembrane region" description="Helical" evidence="4">
    <location>
        <begin position="491"/>
        <end position="513"/>
    </location>
</feature>
<proteinExistence type="predicted"/>
<dbReference type="OrthoDB" id="1910064at2759"/>
<dbReference type="GO" id="GO:0009941">
    <property type="term" value="C:chloroplast envelope"/>
    <property type="evidence" value="ECO:0007669"/>
    <property type="project" value="TreeGrafter"/>
</dbReference>
<keyword evidence="2" id="KW-0534">Nitrate assimilation</keyword>
<keyword evidence="4" id="KW-1133">Transmembrane helix</keyword>
<dbReference type="Pfam" id="PF13806">
    <property type="entry name" value="Rieske_2"/>
    <property type="match status" value="1"/>
</dbReference>
<dbReference type="GO" id="GO:0051537">
    <property type="term" value="F:2 iron, 2 sulfur cluster binding"/>
    <property type="evidence" value="ECO:0007669"/>
    <property type="project" value="InterPro"/>
</dbReference>
<feature type="transmembrane region" description="Helical" evidence="4">
    <location>
        <begin position="410"/>
        <end position="431"/>
    </location>
</feature>
<evidence type="ECO:0000256" key="4">
    <source>
        <dbReference type="SAM" id="Phobius"/>
    </source>
</evidence>
<feature type="transmembrane region" description="Helical" evidence="4">
    <location>
        <begin position="525"/>
        <end position="541"/>
    </location>
</feature>
<dbReference type="Proteomes" id="UP000236333">
    <property type="component" value="Unassembled WGS sequence"/>
</dbReference>
<keyword evidence="4" id="KW-0812">Transmembrane</keyword>
<sequence length="676" mass="68947">MRSTVFTASPSAQQCPLLSRRPSRSSCRIVAAAGVGFGKGSAKKAEKASIADTGSGMYTAPNRKKRVDIVKELGLKNAVEDKADPNTDLTLGNWFDLADVTVDFQEKKRKLVELKGNKKMVVLHLFNDTIFAMDAFSTAYQYPLLDAKLEEGPDGPVIETPLDGTVYDLKTGKVIKWCPSDGSAIRGLLRTLKADVSPVPLTVYPVVVKPDGKVWVRLSNTAGRRVGDGHGRLAAVGASGSPEAAATAPDIPDDASVSHARASPAPASPPPPAPADNNISSATTSCSGNGSSGGSSGGSGGSGGSGSGRSGGIAGWLRQLVTDQYLPLMLLSALVAAALQPAWGLAAAQTSLQSAVTFTIFVLQGVMLRRSEAGQALGAVGAISWGLASILLITPLLAPLAGALPLQPPGLALGLLVFCCMPTTLSSGVALTQVLGGSTALALLLTIASNLASVFTLPFLLPWALQASAALGGFSTAGGAAGAARLDPLPLLLQLVQCILLPTLAGAGLRGALPALRVWVDANRRTLSVISGGLLSLVPWMQVSKALAQGVVVSPAALAAAVAWSLLIHTAYLGLNTAAATVLQLGGPGLRSSAPTRRALIIVASQKTLPVAMAVLGRLAPAVGAEAAGCAAVTVVFSHLAQTCADFWLVSRWNEHIQRREKAEGGQGAVEGAAAG</sequence>
<evidence type="ECO:0000256" key="2">
    <source>
        <dbReference type="ARBA" id="ARBA00023063"/>
    </source>
</evidence>
<dbReference type="AlphaFoldDB" id="A0A2J8AFC6"/>
<keyword evidence="1" id="KW-0560">Oxidoreductase</keyword>
<dbReference type="SUPFAM" id="SSF50022">
    <property type="entry name" value="ISP domain"/>
    <property type="match status" value="1"/>
</dbReference>
<dbReference type="InterPro" id="IPR038770">
    <property type="entry name" value="Na+/solute_symporter_sf"/>
</dbReference>
<accession>A0A2J8AFC6</accession>
<feature type="compositionally biased region" description="Gly residues" evidence="3">
    <location>
        <begin position="290"/>
        <end position="308"/>
    </location>
</feature>
<keyword evidence="7" id="KW-1185">Reference proteome</keyword>
<feature type="domain" description="Rieske-like [2Fe-2S]" evidence="5">
    <location>
        <begin position="106"/>
        <end position="217"/>
    </location>
</feature>
<dbReference type="GO" id="GO:0008942">
    <property type="term" value="F:nitrite reductase [NAD(P)H] activity"/>
    <property type="evidence" value="ECO:0007669"/>
    <property type="project" value="InterPro"/>
</dbReference>